<protein>
    <submittedName>
        <fullName evidence="2">Uncharacterized protein</fullName>
    </submittedName>
</protein>
<dbReference type="EMBL" id="JAGRRH010000001">
    <property type="protein sequence ID" value="KAG7375002.1"/>
    <property type="molecule type" value="Genomic_DNA"/>
</dbReference>
<feature type="region of interest" description="Disordered" evidence="1">
    <location>
        <begin position="63"/>
        <end position="102"/>
    </location>
</feature>
<evidence type="ECO:0000313" key="2">
    <source>
        <dbReference type="EMBL" id="KAG7337323.1"/>
    </source>
</evidence>
<gene>
    <name evidence="3" type="ORF">IV203_014097</name>
    <name evidence="2" type="ORF">IV203_014285</name>
</gene>
<comment type="caution">
    <text evidence="2">The sequence shown here is derived from an EMBL/GenBank/DDBJ whole genome shotgun (WGS) entry which is preliminary data.</text>
</comment>
<reference evidence="2" key="2">
    <citation type="submission" date="2021-04" db="EMBL/GenBank/DDBJ databases">
        <authorList>
            <person name="Podell S."/>
        </authorList>
    </citation>
    <scope>NUCLEOTIDE SEQUENCE</scope>
    <source>
        <strain evidence="2">Hildebrandi</strain>
    </source>
</reference>
<evidence type="ECO:0000313" key="4">
    <source>
        <dbReference type="Proteomes" id="UP000693970"/>
    </source>
</evidence>
<accession>A0A9K3K6M7</accession>
<dbReference type="Proteomes" id="UP000693970">
    <property type="component" value="Unassembled WGS sequence"/>
</dbReference>
<feature type="region of interest" description="Disordered" evidence="1">
    <location>
        <begin position="1"/>
        <end position="44"/>
    </location>
</feature>
<name>A0A9K3K6M7_9STRA</name>
<dbReference type="EMBL" id="JAGRRH010000087">
    <property type="protein sequence ID" value="KAG7337323.1"/>
    <property type="molecule type" value="Genomic_DNA"/>
</dbReference>
<organism evidence="2 4">
    <name type="scientific">Nitzschia inconspicua</name>
    <dbReference type="NCBI Taxonomy" id="303405"/>
    <lineage>
        <taxon>Eukaryota</taxon>
        <taxon>Sar</taxon>
        <taxon>Stramenopiles</taxon>
        <taxon>Ochrophyta</taxon>
        <taxon>Bacillariophyta</taxon>
        <taxon>Bacillariophyceae</taxon>
        <taxon>Bacillariophycidae</taxon>
        <taxon>Bacillariales</taxon>
        <taxon>Bacillariaceae</taxon>
        <taxon>Nitzschia</taxon>
    </lineage>
</organism>
<sequence length="337" mass="37139">MVIKSPNSPNGGGGSRMVSSSSPVAEEESCYVDKPTNNGRNYRTTSLQKITISATELRKSKAFATNCSNSNNNNTKRDSGQKKVTNNKNSKPKAKSTSGGTTKKVSFDTVSVYKVLHRSDYTASEKANTWFTGQEFLDIRNAALSFAKSMDSLVGIQKTKAVQNEGRGLERVMKHNLKKHSTRRKRLFAEIALLRRHGFHRVTPEDLALLFQSYTHVSALEARAMGRDDEVRARDCYSDDDEFMKLFFQLFGGNALLCSSNSAVGVMETTPSAPLPVQTKEAQYRKRCGRNRSNSKNTGSSATSNGAAVPLGSKSVEGKRKFRDEISSRLVAARSIR</sequence>
<proteinExistence type="predicted"/>
<evidence type="ECO:0000313" key="3">
    <source>
        <dbReference type="EMBL" id="KAG7375002.1"/>
    </source>
</evidence>
<feature type="compositionally biased region" description="Polar residues" evidence="1">
    <location>
        <begin position="291"/>
        <end position="306"/>
    </location>
</feature>
<evidence type="ECO:0000256" key="1">
    <source>
        <dbReference type="SAM" id="MobiDB-lite"/>
    </source>
</evidence>
<dbReference type="AlphaFoldDB" id="A0A9K3K6M7"/>
<keyword evidence="4" id="KW-1185">Reference proteome</keyword>
<feature type="compositionally biased region" description="Polar residues" evidence="1">
    <location>
        <begin position="35"/>
        <end position="44"/>
    </location>
</feature>
<feature type="region of interest" description="Disordered" evidence="1">
    <location>
        <begin position="281"/>
        <end position="314"/>
    </location>
</feature>
<reference evidence="2" key="1">
    <citation type="journal article" date="2021" name="Sci. Rep.">
        <title>Diploid genomic architecture of Nitzschia inconspicua, an elite biomass production diatom.</title>
        <authorList>
            <person name="Oliver A."/>
            <person name="Podell S."/>
            <person name="Pinowska A."/>
            <person name="Traller J.C."/>
            <person name="Smith S.R."/>
            <person name="McClure R."/>
            <person name="Beliaev A."/>
            <person name="Bohutskyi P."/>
            <person name="Hill E.A."/>
            <person name="Rabines A."/>
            <person name="Zheng H."/>
            <person name="Allen L.Z."/>
            <person name="Kuo A."/>
            <person name="Grigoriev I.V."/>
            <person name="Allen A.E."/>
            <person name="Hazlebeck D."/>
            <person name="Allen E.E."/>
        </authorList>
    </citation>
    <scope>NUCLEOTIDE SEQUENCE</scope>
    <source>
        <strain evidence="2">Hildebrandi</strain>
    </source>
</reference>